<dbReference type="Proteomes" id="UP001321473">
    <property type="component" value="Unassembled WGS sequence"/>
</dbReference>
<organism evidence="2 3">
    <name type="scientific">Amblyomma americanum</name>
    <name type="common">Lone star tick</name>
    <dbReference type="NCBI Taxonomy" id="6943"/>
    <lineage>
        <taxon>Eukaryota</taxon>
        <taxon>Metazoa</taxon>
        <taxon>Ecdysozoa</taxon>
        <taxon>Arthropoda</taxon>
        <taxon>Chelicerata</taxon>
        <taxon>Arachnida</taxon>
        <taxon>Acari</taxon>
        <taxon>Parasitiformes</taxon>
        <taxon>Ixodida</taxon>
        <taxon>Ixodoidea</taxon>
        <taxon>Ixodidae</taxon>
        <taxon>Amblyomminae</taxon>
        <taxon>Amblyomma</taxon>
    </lineage>
</organism>
<feature type="region of interest" description="Disordered" evidence="1">
    <location>
        <begin position="148"/>
        <end position="238"/>
    </location>
</feature>
<dbReference type="EMBL" id="JARKHS020019609">
    <property type="protein sequence ID" value="KAK8771544.1"/>
    <property type="molecule type" value="Genomic_DNA"/>
</dbReference>
<protein>
    <submittedName>
        <fullName evidence="2">Uncharacterized protein</fullName>
    </submittedName>
</protein>
<proteinExistence type="predicted"/>
<dbReference type="AlphaFoldDB" id="A0AAQ4EA38"/>
<sequence>MNRLDETMEGMSSKLRSRATGKHRRVGSVDCTRSLHQLYTDANRILELQSQAQGFVTAVQRPDAAQSSSGATPPAANASPQVAAPGMVVTIPVDAGEKSSILFLDTTAEASSPGADGAGSDSLLYKNLDSSFRYPAICVPSPRFESCSPIAPQATTTPLRPERPEVPTPHSRNERRAVSPKNPRHAGEKKLQADPVFLPPAGGQQDALGKKRPARIPAPNKNVGLASNTRPHHKGNPTCAWKTSRHYCPLHLPLETLSTPPPTGNLSCYRQRTSNSRPNPEMALVAPV</sequence>
<feature type="compositionally biased region" description="Basic and acidic residues" evidence="1">
    <location>
        <begin position="160"/>
        <end position="177"/>
    </location>
</feature>
<feature type="region of interest" description="Disordered" evidence="1">
    <location>
        <begin position="59"/>
        <end position="80"/>
    </location>
</feature>
<reference evidence="2 3" key="1">
    <citation type="journal article" date="2023" name="Arcadia Sci">
        <title>De novo assembly of a long-read Amblyomma americanum tick genome.</title>
        <authorList>
            <person name="Chou S."/>
            <person name="Poskanzer K.E."/>
            <person name="Rollins M."/>
            <person name="Thuy-Boun P.S."/>
        </authorList>
    </citation>
    <scope>NUCLEOTIDE SEQUENCE [LARGE SCALE GENOMIC DNA]</scope>
    <source>
        <strain evidence="2">F_SG_1</strain>
        <tissue evidence="2">Salivary glands</tissue>
    </source>
</reference>
<feature type="region of interest" description="Disordered" evidence="1">
    <location>
        <begin position="1"/>
        <end position="25"/>
    </location>
</feature>
<name>A0AAQ4EA38_AMBAM</name>
<comment type="caution">
    <text evidence="2">The sequence shown here is derived from an EMBL/GenBank/DDBJ whole genome shotgun (WGS) entry which is preliminary data.</text>
</comment>
<evidence type="ECO:0000256" key="1">
    <source>
        <dbReference type="SAM" id="MobiDB-lite"/>
    </source>
</evidence>
<evidence type="ECO:0000313" key="2">
    <source>
        <dbReference type="EMBL" id="KAK8771544.1"/>
    </source>
</evidence>
<keyword evidence="3" id="KW-1185">Reference proteome</keyword>
<gene>
    <name evidence="2" type="ORF">V5799_025212</name>
</gene>
<evidence type="ECO:0000313" key="3">
    <source>
        <dbReference type="Proteomes" id="UP001321473"/>
    </source>
</evidence>
<feature type="compositionally biased region" description="Basic residues" evidence="1">
    <location>
        <begin position="15"/>
        <end position="25"/>
    </location>
</feature>
<accession>A0AAQ4EA38</accession>